<reference evidence="1 2" key="1">
    <citation type="submission" date="2021-06" db="EMBL/GenBank/DDBJ databases">
        <title>Genome-based taxonomic framework of Microbacterium strains isolated from marine environment, the description of four new species and reclassification of four preexisting species.</title>
        <authorList>
            <person name="Lee S.D."/>
            <person name="Kim S.-M."/>
            <person name="Byeon Y.-S."/>
            <person name="Yang H.L."/>
            <person name="Kim I.S."/>
        </authorList>
    </citation>
    <scope>NUCLEOTIDE SEQUENCE [LARGE SCALE GENOMIC DNA]</scope>
    <source>
        <strain evidence="1 2">KSW4-10</strain>
    </source>
</reference>
<evidence type="ECO:0000313" key="1">
    <source>
        <dbReference type="EMBL" id="UPL19409.1"/>
    </source>
</evidence>
<evidence type="ECO:0000313" key="2">
    <source>
        <dbReference type="Proteomes" id="UP000830631"/>
    </source>
</evidence>
<sequence length="156" mass="16763">MLLAVGAAVLVAVIFAPSEVERVYGETKIAIAMVQTEASGTLPHVTLGVPGDERELDRCDGTFTEMVRYENPGTVPTWAAHNNCGGDVILPWEVGQQLSIDGVTYAVVDVRMLPKRVATSDDLIGIHGELTLQTCLYGQQMMKFVGVEKVSATASR</sequence>
<dbReference type="Proteomes" id="UP000830631">
    <property type="component" value="Chromosome"/>
</dbReference>
<dbReference type="EMBL" id="CP078078">
    <property type="protein sequence ID" value="UPL19409.1"/>
    <property type="molecule type" value="Genomic_DNA"/>
</dbReference>
<accession>A0ABY4J368</accession>
<organism evidence="1 2">
    <name type="scientific">Microbacterium aurugineum</name>
    <dbReference type="NCBI Taxonomy" id="2851642"/>
    <lineage>
        <taxon>Bacteria</taxon>
        <taxon>Bacillati</taxon>
        <taxon>Actinomycetota</taxon>
        <taxon>Actinomycetes</taxon>
        <taxon>Micrococcales</taxon>
        <taxon>Microbacteriaceae</taxon>
        <taxon>Microbacterium</taxon>
    </lineage>
</organism>
<proteinExistence type="predicted"/>
<protein>
    <recommendedName>
        <fullName evidence="3">Sortase</fullName>
    </recommendedName>
</protein>
<keyword evidence="2" id="KW-1185">Reference proteome</keyword>
<name>A0ABY4J368_9MICO</name>
<evidence type="ECO:0008006" key="3">
    <source>
        <dbReference type="Google" id="ProtNLM"/>
    </source>
</evidence>
<gene>
    <name evidence="1" type="ORF">KV397_17355</name>
</gene>
<dbReference type="RefSeq" id="WP_261811855.1">
    <property type="nucleotide sequence ID" value="NZ_CP078078.1"/>
</dbReference>